<gene>
    <name evidence="2" type="ORF">S03H2_51107</name>
</gene>
<proteinExistence type="predicted"/>
<evidence type="ECO:0000256" key="1">
    <source>
        <dbReference type="SAM" id="MobiDB-lite"/>
    </source>
</evidence>
<feature type="compositionally biased region" description="Polar residues" evidence="1">
    <location>
        <begin position="23"/>
        <end position="34"/>
    </location>
</feature>
<name>X1IX14_9ZZZZ</name>
<dbReference type="AlphaFoldDB" id="X1IX14"/>
<evidence type="ECO:0008006" key="3">
    <source>
        <dbReference type="Google" id="ProtNLM"/>
    </source>
</evidence>
<organism evidence="2">
    <name type="scientific">marine sediment metagenome</name>
    <dbReference type="NCBI Taxonomy" id="412755"/>
    <lineage>
        <taxon>unclassified sequences</taxon>
        <taxon>metagenomes</taxon>
        <taxon>ecological metagenomes</taxon>
    </lineage>
</organism>
<reference evidence="2" key="1">
    <citation type="journal article" date="2014" name="Front. Microbiol.">
        <title>High frequency of phylogenetically diverse reductive dehalogenase-homologous genes in deep subseafloor sedimentary metagenomes.</title>
        <authorList>
            <person name="Kawai M."/>
            <person name="Futagami T."/>
            <person name="Toyoda A."/>
            <person name="Takaki Y."/>
            <person name="Nishi S."/>
            <person name="Hori S."/>
            <person name="Arai W."/>
            <person name="Tsubouchi T."/>
            <person name="Morono Y."/>
            <person name="Uchiyama I."/>
            <person name="Ito T."/>
            <person name="Fujiyama A."/>
            <person name="Inagaki F."/>
            <person name="Takami H."/>
        </authorList>
    </citation>
    <scope>NUCLEOTIDE SEQUENCE</scope>
    <source>
        <strain evidence="2">Expedition CK06-06</strain>
    </source>
</reference>
<evidence type="ECO:0000313" key="2">
    <source>
        <dbReference type="EMBL" id="GAH70639.1"/>
    </source>
</evidence>
<sequence>GAKMFKKLRVYAGDTHPHPTKAKSGSTEVVTKES</sequence>
<comment type="caution">
    <text evidence="2">The sequence shown here is derived from an EMBL/GenBank/DDBJ whole genome shotgun (WGS) entry which is preliminary data.</text>
</comment>
<feature type="non-terminal residue" evidence="2">
    <location>
        <position position="1"/>
    </location>
</feature>
<protein>
    <recommendedName>
        <fullName evidence="3">50S ribosomal protein L13</fullName>
    </recommendedName>
</protein>
<feature type="region of interest" description="Disordered" evidence="1">
    <location>
        <begin position="1"/>
        <end position="34"/>
    </location>
</feature>
<accession>X1IX14</accession>
<dbReference type="EMBL" id="BARU01032400">
    <property type="protein sequence ID" value="GAH70639.1"/>
    <property type="molecule type" value="Genomic_DNA"/>
</dbReference>